<dbReference type="Pfam" id="PF01012">
    <property type="entry name" value="ETF"/>
    <property type="match status" value="1"/>
</dbReference>
<dbReference type="GO" id="GO:0009055">
    <property type="term" value="F:electron transfer activity"/>
    <property type="evidence" value="ECO:0007669"/>
    <property type="project" value="InterPro"/>
</dbReference>
<dbReference type="PANTHER" id="PTHR21294">
    <property type="entry name" value="ELECTRON TRANSFER FLAVOPROTEIN BETA-SUBUNIT"/>
    <property type="match status" value="1"/>
</dbReference>
<dbReference type="AlphaFoldDB" id="A0A062XV13"/>
<dbReference type="InterPro" id="IPR014729">
    <property type="entry name" value="Rossmann-like_a/b/a_fold"/>
</dbReference>
<proteinExistence type="inferred from homology"/>
<gene>
    <name evidence="7" type="ORF">EG19_09830</name>
</gene>
<accession>A0A062XV13</accession>
<dbReference type="OrthoDB" id="9804960at2"/>
<evidence type="ECO:0000313" key="7">
    <source>
        <dbReference type="EMBL" id="KDA54713.1"/>
    </source>
</evidence>
<organism evidence="7 8">
    <name type="scientific">Thermoanaerobaculum aquaticum</name>
    <dbReference type="NCBI Taxonomy" id="1312852"/>
    <lineage>
        <taxon>Bacteria</taxon>
        <taxon>Pseudomonadati</taxon>
        <taxon>Acidobacteriota</taxon>
        <taxon>Thermoanaerobaculia</taxon>
        <taxon>Thermoanaerobaculales</taxon>
        <taxon>Thermoanaerobaculaceae</taxon>
        <taxon>Thermoanaerobaculum</taxon>
    </lineage>
</organism>
<dbReference type="Gene3D" id="3.40.50.620">
    <property type="entry name" value="HUPs"/>
    <property type="match status" value="1"/>
</dbReference>
<dbReference type="SMART" id="SM00893">
    <property type="entry name" value="ETF"/>
    <property type="match status" value="1"/>
</dbReference>
<evidence type="ECO:0000256" key="2">
    <source>
        <dbReference type="ARBA" id="ARBA00016797"/>
    </source>
</evidence>
<feature type="domain" description="Electron transfer flavoprotein alpha/beta-subunit N-terminal" evidence="6">
    <location>
        <begin position="23"/>
        <end position="213"/>
    </location>
</feature>
<name>A0A062XV13_9BACT</name>
<dbReference type="PIRSF" id="PIRSF000090">
    <property type="entry name" value="Beta-ETF"/>
    <property type="match status" value="1"/>
</dbReference>
<dbReference type="EMBL" id="JMFG01000005">
    <property type="protein sequence ID" value="KDA54713.1"/>
    <property type="molecule type" value="Genomic_DNA"/>
</dbReference>
<dbReference type="RefSeq" id="WP_038046903.1">
    <property type="nucleotide sequence ID" value="NZ_JMFG01000005.1"/>
</dbReference>
<protein>
    <recommendedName>
        <fullName evidence="2">Electron transfer flavoprotein subunit beta</fullName>
    </recommendedName>
    <alternativeName>
        <fullName evidence="5">Electron transfer flavoprotein small subunit</fullName>
    </alternativeName>
</protein>
<evidence type="ECO:0000259" key="6">
    <source>
        <dbReference type="SMART" id="SM00893"/>
    </source>
</evidence>
<evidence type="ECO:0000313" key="8">
    <source>
        <dbReference type="Proteomes" id="UP000027284"/>
    </source>
</evidence>
<keyword evidence="8" id="KW-1185">Reference proteome</keyword>
<dbReference type="InterPro" id="IPR033948">
    <property type="entry name" value="ETF_beta_N"/>
</dbReference>
<reference evidence="7 8" key="1">
    <citation type="submission" date="2014-04" db="EMBL/GenBank/DDBJ databases">
        <title>The Genome Sequence of Thermoanaerobaculum aquaticum MP-01, The First Cultivated Group 23 Acidobacterium.</title>
        <authorList>
            <person name="Stamps B.W."/>
            <person name="Losey N.A."/>
            <person name="Lawson P.A."/>
            <person name="Stevenson B.S."/>
        </authorList>
    </citation>
    <scope>NUCLEOTIDE SEQUENCE [LARGE SCALE GENOMIC DNA]</scope>
    <source>
        <strain evidence="7 8">MP-01</strain>
    </source>
</reference>
<dbReference type="PANTHER" id="PTHR21294:SF8">
    <property type="entry name" value="ELECTRON TRANSFER FLAVOPROTEIN SUBUNIT BETA"/>
    <property type="match status" value="1"/>
</dbReference>
<dbReference type="InterPro" id="IPR012255">
    <property type="entry name" value="ETF_b"/>
</dbReference>
<dbReference type="CDD" id="cd01714">
    <property type="entry name" value="ETF_beta"/>
    <property type="match status" value="1"/>
</dbReference>
<evidence type="ECO:0000256" key="5">
    <source>
        <dbReference type="ARBA" id="ARBA00042002"/>
    </source>
</evidence>
<evidence type="ECO:0000256" key="4">
    <source>
        <dbReference type="ARBA" id="ARBA00022982"/>
    </source>
</evidence>
<dbReference type="PROSITE" id="PS01065">
    <property type="entry name" value="ETF_BETA"/>
    <property type="match status" value="1"/>
</dbReference>
<evidence type="ECO:0000256" key="1">
    <source>
        <dbReference type="ARBA" id="ARBA00007557"/>
    </source>
</evidence>
<keyword evidence="4" id="KW-0249">Electron transport</keyword>
<evidence type="ECO:0000256" key="3">
    <source>
        <dbReference type="ARBA" id="ARBA00022448"/>
    </source>
</evidence>
<dbReference type="Proteomes" id="UP000027284">
    <property type="component" value="Unassembled WGS sequence"/>
</dbReference>
<dbReference type="InterPro" id="IPR000049">
    <property type="entry name" value="ET-Flavoprotein_bsu_CS"/>
</dbReference>
<sequence length="262" mass="27661">MRIAVLVTYVPDTASTIKVGPSGKSIDETGIKWIISPYDEFAVEEAIKLKEAKGAEVTYITYGPERDQQVLRECFARGGDKGVHVVGTGAAFGDAFAIAQILAAAVKKAGPFDLIFAGVKGVGSDQGLVGAMVAELLDIPHVGSVTKIEYGEKSLTAWREIEGGQEVVEVSLPCLITAQKGLNEPRYPSLKGIMAAKKMPVESVKVADLGVDEASVGGATCRWVALSLPPAKSSGKIINGEQDPQAAARELARLLREEAKVI</sequence>
<comment type="similarity">
    <text evidence="1">Belongs to the ETF beta-subunit/FixA family.</text>
</comment>
<keyword evidence="3" id="KW-0813">Transport</keyword>
<dbReference type="SUPFAM" id="SSF52402">
    <property type="entry name" value="Adenine nucleotide alpha hydrolases-like"/>
    <property type="match status" value="1"/>
</dbReference>
<dbReference type="InterPro" id="IPR014730">
    <property type="entry name" value="ETF_a/b_N"/>
</dbReference>
<comment type="caution">
    <text evidence="7">The sequence shown here is derived from an EMBL/GenBank/DDBJ whole genome shotgun (WGS) entry which is preliminary data.</text>
</comment>
<dbReference type="STRING" id="1312852.EG19_09830"/>